<evidence type="ECO:0000313" key="3">
    <source>
        <dbReference type="Proteomes" id="UP000006286"/>
    </source>
</evidence>
<proteinExistence type="predicted"/>
<gene>
    <name evidence="2" type="ordered locus">B5T_01342</name>
</gene>
<accession>K0C7Y8</accession>
<feature type="transmembrane region" description="Helical" evidence="1">
    <location>
        <begin position="6"/>
        <end position="25"/>
    </location>
</feature>
<keyword evidence="1" id="KW-1133">Transmembrane helix</keyword>
<name>K0C7Y8_ALCDB</name>
<dbReference type="RefSeq" id="WP_014993702.1">
    <property type="nucleotide sequence ID" value="NC_018691.1"/>
</dbReference>
<dbReference type="PATRIC" id="fig|930169.3.peg.1315"/>
<evidence type="ECO:0000256" key="1">
    <source>
        <dbReference type="SAM" id="Phobius"/>
    </source>
</evidence>
<dbReference type="KEGG" id="adi:B5T_01342"/>
<dbReference type="Proteomes" id="UP000006286">
    <property type="component" value="Chromosome"/>
</dbReference>
<dbReference type="HOGENOM" id="CLU_205013_0_0_6"/>
<evidence type="ECO:0000313" key="2">
    <source>
        <dbReference type="EMBL" id="AFT69624.1"/>
    </source>
</evidence>
<organism evidence="2 3">
    <name type="scientific">Alcanivorax dieselolei (strain DSM 16502 / CGMCC 1.3690 / MCCC 1A00001 / B-5)</name>
    <name type="common">Alloalcanivorax dieselolei</name>
    <dbReference type="NCBI Taxonomy" id="930169"/>
    <lineage>
        <taxon>Bacteria</taxon>
        <taxon>Pseudomonadati</taxon>
        <taxon>Pseudomonadota</taxon>
        <taxon>Gammaproteobacteria</taxon>
        <taxon>Oceanospirillales</taxon>
        <taxon>Alcanivoracaceae</taxon>
        <taxon>Alloalcanivorax</taxon>
    </lineage>
</organism>
<reference evidence="2 3" key="1">
    <citation type="journal article" date="2012" name="J. Bacteriol.">
        <title>Complete genome sequence of Alcanivorax dieselolei type strain B5.</title>
        <authorList>
            <person name="Lai Q."/>
            <person name="Li W."/>
            <person name="Shao Z."/>
        </authorList>
    </citation>
    <scope>NUCLEOTIDE SEQUENCE [LARGE SCALE GENOMIC DNA]</scope>
    <source>
        <strain evidence="3">DSM 16502 / CGMCC 1.3690 / B-5</strain>
    </source>
</reference>
<dbReference type="eggNOG" id="ENOG5032YEQ">
    <property type="taxonomic scope" value="Bacteria"/>
</dbReference>
<sequence length="44" mass="5309">MMDWIPIVFLTFKVAVFGTGMFFAIKWHYDKGKKKKENNEISRR</sequence>
<keyword evidence="1" id="KW-0472">Membrane</keyword>
<keyword evidence="3" id="KW-1185">Reference proteome</keyword>
<dbReference type="AlphaFoldDB" id="K0C7Y8"/>
<dbReference type="STRING" id="930169.B5T_01342"/>
<dbReference type="EMBL" id="CP003466">
    <property type="protein sequence ID" value="AFT69624.1"/>
    <property type="molecule type" value="Genomic_DNA"/>
</dbReference>
<protein>
    <submittedName>
        <fullName evidence="2">Uncharacterized protein</fullName>
    </submittedName>
</protein>
<keyword evidence="1" id="KW-0812">Transmembrane</keyword>